<name>A0A2W1DX46_9PLEO</name>
<accession>A0A2W1DX46</accession>
<protein>
    <submittedName>
        <fullName evidence="2">Uncharacterized protein</fullName>
    </submittedName>
</protein>
<dbReference type="KEGG" id="ptrr:6346624"/>
<dbReference type="GeneID" id="6346624"/>
<gene>
    <name evidence="2" type="ORF">PtrM4_148940</name>
</gene>
<feature type="region of interest" description="Disordered" evidence="1">
    <location>
        <begin position="1"/>
        <end position="70"/>
    </location>
</feature>
<evidence type="ECO:0000313" key="2">
    <source>
        <dbReference type="EMBL" id="KAF7566574.1"/>
    </source>
</evidence>
<dbReference type="AlphaFoldDB" id="A0A2W1DX46"/>
<proteinExistence type="predicted"/>
<sequence>MPTLLEEGTLSDSPPEVPGGRISGVGLRNSIDIPASPDGTKTRSLSGGVVEQVVRLSSSPKTDKSGTGGS</sequence>
<evidence type="ECO:0000313" key="3">
    <source>
        <dbReference type="Proteomes" id="UP000245464"/>
    </source>
</evidence>
<dbReference type="Proteomes" id="UP000245464">
    <property type="component" value="Chromosome 9"/>
</dbReference>
<dbReference type="RefSeq" id="XP_001938674.2">
    <property type="nucleotide sequence ID" value="XM_001938639.2"/>
</dbReference>
<reference evidence="2" key="1">
    <citation type="journal article" date="2018" name="BMC Genomics">
        <title>Comparative genomics of the wheat fungal pathogen Pyrenophora tritici-repentis reveals chromosomal variations and genome plasticity.</title>
        <authorList>
            <person name="Moolhuijzen P."/>
            <person name="See P.T."/>
            <person name="Hane J.K."/>
            <person name="Shi G."/>
            <person name="Liu Z."/>
            <person name="Oliver R.P."/>
            <person name="Moffat C.S."/>
        </authorList>
    </citation>
    <scope>NUCLEOTIDE SEQUENCE [LARGE SCALE GENOMIC DNA]</scope>
    <source>
        <strain evidence="2">M4</strain>
    </source>
</reference>
<evidence type="ECO:0000256" key="1">
    <source>
        <dbReference type="SAM" id="MobiDB-lite"/>
    </source>
</evidence>
<organism evidence="2 3">
    <name type="scientific">Pyrenophora tritici-repentis</name>
    <dbReference type="NCBI Taxonomy" id="45151"/>
    <lineage>
        <taxon>Eukaryota</taxon>
        <taxon>Fungi</taxon>
        <taxon>Dikarya</taxon>
        <taxon>Ascomycota</taxon>
        <taxon>Pezizomycotina</taxon>
        <taxon>Dothideomycetes</taxon>
        <taxon>Pleosporomycetidae</taxon>
        <taxon>Pleosporales</taxon>
        <taxon>Pleosporineae</taxon>
        <taxon>Pleosporaceae</taxon>
        <taxon>Pyrenophora</taxon>
    </lineage>
</organism>
<comment type="caution">
    <text evidence="2">The sequence shown here is derived from an EMBL/GenBank/DDBJ whole genome shotgun (WGS) entry which is preliminary data.</text>
</comment>
<dbReference type="EMBL" id="NQIK02000009">
    <property type="protein sequence ID" value="KAF7566574.1"/>
    <property type="molecule type" value="Genomic_DNA"/>
</dbReference>